<evidence type="ECO:0000313" key="2">
    <source>
        <dbReference type="EMBL" id="PVI07562.1"/>
    </source>
</evidence>
<sequence>MERAQPTVQPQLLCSVVVEGVFAYKRVVSLLAQSPREDIFRRPLPLCFNPTQHCLTELSYNFPFSATPYPQHALDREASPIIRMGAYHSSMHKPSRATTGPSQVPCGSANKHNAGRNDLFHKQDRKFYVRFGGVASPILTTAPLILQCVNNIKSGAIADDPKSIDWEVVPTLTKKTQEVFELEAPVVILDGIESHSCSVIYAPDEPTTKSRSASSSSTALSTVTITTTSTHVTNVSDGCITEVACQTLLSGADVDSHRKQYMDATSCLEEERRQYGLQIKKLESKITGLQAHEQEVTNQNLTLTAHLQVKLNELQQQHQAELAKKDEEIVRLELGNRLLRSNIARSNTEKDSQTADLTKQLHTMQISMNASHTSFQARCDEMEAANQNLSYQLVAKDQFINGLHGVIEEKNKELELTKQELQRTKTDYQTAVYIKTLCLNRIISQKHALAGQRRNLATQNQNLEAQRQKLEELNDQLAKKDQWREGLDKIIEDQRTEVDRYKEDITTATQLRVDLDTELAAKNVEVKTLRDQLKNARANHNSAHIAAKDQKTKYLSSKLKKTRKRYRTLRNVHINKTKNLNSVTASVPQENLEKASRDLTIYTRVIPTLKLQVSQKRQKKEYAAGMVQQLQLLLAKYPDSDKHHQKLRLQSQSLEQTRGRCDDRRRREGDTYFNIEWLDE</sequence>
<dbReference type="AlphaFoldDB" id="A0A2V1EBR4"/>
<gene>
    <name evidence="2" type="ORF">DM02DRAFT_700431</name>
</gene>
<evidence type="ECO:0000313" key="3">
    <source>
        <dbReference type="Proteomes" id="UP000244855"/>
    </source>
</evidence>
<reference evidence="2 3" key="1">
    <citation type="journal article" date="2018" name="Sci. Rep.">
        <title>Comparative genomics provides insights into the lifestyle and reveals functional heterogeneity of dark septate endophytic fungi.</title>
        <authorList>
            <person name="Knapp D.G."/>
            <person name="Nemeth J.B."/>
            <person name="Barry K."/>
            <person name="Hainaut M."/>
            <person name="Henrissat B."/>
            <person name="Johnson J."/>
            <person name="Kuo A."/>
            <person name="Lim J.H.P."/>
            <person name="Lipzen A."/>
            <person name="Nolan M."/>
            <person name="Ohm R.A."/>
            <person name="Tamas L."/>
            <person name="Grigoriev I.V."/>
            <person name="Spatafora J.W."/>
            <person name="Nagy L.G."/>
            <person name="Kovacs G.M."/>
        </authorList>
    </citation>
    <scope>NUCLEOTIDE SEQUENCE [LARGE SCALE GENOMIC DNA]</scope>
    <source>
        <strain evidence="2 3">DSE2036</strain>
    </source>
</reference>
<keyword evidence="1" id="KW-0175">Coiled coil</keyword>
<organism evidence="2 3">
    <name type="scientific">Periconia macrospinosa</name>
    <dbReference type="NCBI Taxonomy" id="97972"/>
    <lineage>
        <taxon>Eukaryota</taxon>
        <taxon>Fungi</taxon>
        <taxon>Dikarya</taxon>
        <taxon>Ascomycota</taxon>
        <taxon>Pezizomycotina</taxon>
        <taxon>Dothideomycetes</taxon>
        <taxon>Pleosporomycetidae</taxon>
        <taxon>Pleosporales</taxon>
        <taxon>Massarineae</taxon>
        <taxon>Periconiaceae</taxon>
        <taxon>Periconia</taxon>
    </lineage>
</organism>
<accession>A0A2V1EBR4</accession>
<proteinExistence type="predicted"/>
<evidence type="ECO:0000256" key="1">
    <source>
        <dbReference type="SAM" id="Coils"/>
    </source>
</evidence>
<dbReference type="Proteomes" id="UP000244855">
    <property type="component" value="Unassembled WGS sequence"/>
</dbReference>
<protein>
    <submittedName>
        <fullName evidence="2">Uncharacterized protein</fullName>
    </submittedName>
</protein>
<dbReference type="EMBL" id="KZ805303">
    <property type="protein sequence ID" value="PVI07562.1"/>
    <property type="molecule type" value="Genomic_DNA"/>
</dbReference>
<keyword evidence="3" id="KW-1185">Reference proteome</keyword>
<feature type="coiled-coil region" evidence="1">
    <location>
        <begin position="265"/>
        <end position="299"/>
    </location>
</feature>
<name>A0A2V1EBR4_9PLEO</name>
<feature type="coiled-coil region" evidence="1">
    <location>
        <begin position="404"/>
        <end position="539"/>
    </location>
</feature>